<evidence type="ECO:0000256" key="4">
    <source>
        <dbReference type="ARBA" id="ARBA00022552"/>
    </source>
</evidence>
<protein>
    <recommendedName>
        <fullName evidence="9">Pseudouridine synthase</fullName>
        <ecNumber evidence="9">5.4.99.-</ecNumber>
    </recommendedName>
</protein>
<name>A0A2N7NPQ3_9VIBR</name>
<dbReference type="InterPro" id="IPR036986">
    <property type="entry name" value="S4_RNA-bd_sf"/>
</dbReference>
<dbReference type="NCBIfam" id="TIGR00005">
    <property type="entry name" value="rluA_subfam"/>
    <property type="match status" value="1"/>
</dbReference>
<dbReference type="Proteomes" id="UP000308018">
    <property type="component" value="Unassembled WGS sequence"/>
</dbReference>
<dbReference type="InterPro" id="IPR050188">
    <property type="entry name" value="RluA_PseudoU_synthase"/>
</dbReference>
<keyword evidence="4" id="KW-0698">rRNA processing</keyword>
<dbReference type="PANTHER" id="PTHR21600">
    <property type="entry name" value="MITOCHONDRIAL RNA PSEUDOURIDINE SYNTHASE"/>
    <property type="match status" value="1"/>
</dbReference>
<evidence type="ECO:0000256" key="2">
    <source>
        <dbReference type="ARBA" id="ARBA00002876"/>
    </source>
</evidence>
<feature type="domain" description="RNA-binding S4" evidence="10">
    <location>
        <begin position="20"/>
        <end position="77"/>
    </location>
</feature>
<dbReference type="Gene3D" id="3.10.290.10">
    <property type="entry name" value="RNA-binding S4 domain"/>
    <property type="match status" value="1"/>
</dbReference>
<evidence type="ECO:0000259" key="10">
    <source>
        <dbReference type="SMART" id="SM00363"/>
    </source>
</evidence>
<dbReference type="RefSeq" id="WP_009848612.1">
    <property type="nucleotide sequence ID" value="NZ_MDBP01000002.1"/>
</dbReference>
<sequence>MSEIRTQVQFVDIDEDMAGQRIDNFLRNQLKNIPKSMIYRIVRKGEVRVNKKRIKAEYKLKAGDLVRIPPVTIEEKTEENVPSTKLNKVSELEQCIIYEDDHMLILNKPSGTAVHGGSGLKFGAIEALRALRPDARFLELVHRIDRDTSGILLVAKKRSALRHLQAQFREKTVQKYYFALVMGEWKNSCKVVNAPLLKNEVNSIVRVNPNGKASETRFKVLEKFQEATLIQASPITGRTHQIRVHAQYTGHPIAWDDRYGDRRFDAYTGKVGLNRLFLHAANIKFIHPGSEEKIDISAPMERRLEKALTGLRKL</sequence>
<dbReference type="InterPro" id="IPR006224">
    <property type="entry name" value="PsdUridine_synth_RluA-like_CS"/>
</dbReference>
<comment type="similarity">
    <text evidence="3 9">Belongs to the pseudouridine synthase RluA family.</text>
</comment>
<dbReference type="EMBL" id="SYVV01000081">
    <property type="protein sequence ID" value="TKG26197.1"/>
    <property type="molecule type" value="Genomic_DNA"/>
</dbReference>
<evidence type="ECO:0000256" key="1">
    <source>
        <dbReference type="ARBA" id="ARBA00000381"/>
    </source>
</evidence>
<evidence type="ECO:0000256" key="5">
    <source>
        <dbReference type="ARBA" id="ARBA00022884"/>
    </source>
</evidence>
<dbReference type="SUPFAM" id="SSF55174">
    <property type="entry name" value="Alpha-L RNA-binding motif"/>
    <property type="match status" value="1"/>
</dbReference>
<reference evidence="11" key="2">
    <citation type="submission" date="2016-07" db="EMBL/GenBank/DDBJ databases">
        <authorList>
            <person name="Wan K."/>
            <person name="Booth B."/>
            <person name="Spirohn K."/>
            <person name="Hao T."/>
            <person name="Hu Y."/>
            <person name="Calderwood M."/>
            <person name="Hill D."/>
            <person name="Mohr S."/>
            <person name="Vidal M."/>
            <person name="Celniker S."/>
            <person name="Perrimon N."/>
        </authorList>
    </citation>
    <scope>NUCLEOTIDE SEQUENCE</scope>
    <source>
        <strain evidence="11">10N.222.48.A2</strain>
    </source>
</reference>
<evidence type="ECO:0000256" key="3">
    <source>
        <dbReference type="ARBA" id="ARBA00010876"/>
    </source>
</evidence>
<comment type="catalytic activity">
    <reaction evidence="1">
        <text>uridine(955/2504/2580) in 23S rRNA = pseudouridine(955/2504/2580) in 23S rRNA</text>
        <dbReference type="Rhea" id="RHEA:42528"/>
        <dbReference type="Rhea" id="RHEA-COMP:10099"/>
        <dbReference type="Rhea" id="RHEA-COMP:10100"/>
        <dbReference type="ChEBI" id="CHEBI:65314"/>
        <dbReference type="ChEBI" id="CHEBI:65315"/>
        <dbReference type="EC" id="5.4.99.24"/>
    </reaction>
</comment>
<evidence type="ECO:0000313" key="12">
    <source>
        <dbReference type="EMBL" id="TKG26197.1"/>
    </source>
</evidence>
<evidence type="ECO:0000313" key="11">
    <source>
        <dbReference type="EMBL" id="PMP18885.1"/>
    </source>
</evidence>
<dbReference type="Pfam" id="PF00849">
    <property type="entry name" value="PseudoU_synth_2"/>
    <property type="match status" value="1"/>
</dbReference>
<dbReference type="PANTHER" id="PTHR21600:SF92">
    <property type="entry name" value="RIBOSOMAL LARGE SUBUNIT PSEUDOURIDINE SYNTHASE C"/>
    <property type="match status" value="1"/>
</dbReference>
<keyword evidence="6 9" id="KW-0413">Isomerase</keyword>
<gene>
    <name evidence="12" type="primary">rluC</name>
    <name evidence="11" type="ORF">BCS92_02000</name>
    <name evidence="12" type="ORF">FC057_24605</name>
</gene>
<evidence type="ECO:0000256" key="9">
    <source>
        <dbReference type="RuleBase" id="RU362028"/>
    </source>
</evidence>
<dbReference type="InterPro" id="IPR020103">
    <property type="entry name" value="PsdUridine_synth_cat_dom_sf"/>
</dbReference>
<comment type="catalytic activity">
    <reaction evidence="9">
        <text>a uridine in RNA = a pseudouridine in RNA</text>
        <dbReference type="Rhea" id="RHEA:48348"/>
        <dbReference type="Rhea" id="RHEA-COMP:12068"/>
        <dbReference type="Rhea" id="RHEA-COMP:12069"/>
        <dbReference type="ChEBI" id="CHEBI:65314"/>
        <dbReference type="ChEBI" id="CHEBI:65315"/>
    </reaction>
</comment>
<dbReference type="SUPFAM" id="SSF55120">
    <property type="entry name" value="Pseudouridine synthase"/>
    <property type="match status" value="1"/>
</dbReference>
<evidence type="ECO:0000256" key="8">
    <source>
        <dbReference type="PROSITE-ProRule" id="PRU00182"/>
    </source>
</evidence>
<dbReference type="Pfam" id="PF01479">
    <property type="entry name" value="S4"/>
    <property type="match status" value="1"/>
</dbReference>
<feature type="active site" evidence="7">
    <location>
        <position position="145"/>
    </location>
</feature>
<keyword evidence="5 8" id="KW-0694">RNA-binding</keyword>
<dbReference type="PROSITE" id="PS01129">
    <property type="entry name" value="PSI_RLU"/>
    <property type="match status" value="1"/>
</dbReference>
<evidence type="ECO:0000313" key="14">
    <source>
        <dbReference type="Proteomes" id="UP000308018"/>
    </source>
</evidence>
<dbReference type="InterPro" id="IPR006225">
    <property type="entry name" value="PsdUridine_synth_RluC/D"/>
</dbReference>
<dbReference type="SMART" id="SM00363">
    <property type="entry name" value="S4"/>
    <property type="match status" value="1"/>
</dbReference>
<dbReference type="InterPro" id="IPR006145">
    <property type="entry name" value="PsdUridine_synth_RsuA/RluA"/>
</dbReference>
<dbReference type="CDD" id="cd02869">
    <property type="entry name" value="PseudoU_synth_RluA_like"/>
    <property type="match status" value="1"/>
</dbReference>
<dbReference type="GO" id="GO:0160141">
    <property type="term" value="F:23S rRNA pseudouridine(955/2504/2580) synthase activity"/>
    <property type="evidence" value="ECO:0007669"/>
    <property type="project" value="UniProtKB-EC"/>
</dbReference>
<dbReference type="FunFam" id="3.10.290.10:FF:000010">
    <property type="entry name" value="Pseudouridine synthase"/>
    <property type="match status" value="1"/>
</dbReference>
<dbReference type="GO" id="GO:0003723">
    <property type="term" value="F:RNA binding"/>
    <property type="evidence" value="ECO:0007669"/>
    <property type="project" value="UniProtKB-KW"/>
</dbReference>
<proteinExistence type="inferred from homology"/>
<dbReference type="AlphaFoldDB" id="A0A2N7NPQ3"/>
<dbReference type="Proteomes" id="UP000235579">
    <property type="component" value="Unassembled WGS sequence"/>
</dbReference>
<evidence type="ECO:0000313" key="13">
    <source>
        <dbReference type="Proteomes" id="UP000235579"/>
    </source>
</evidence>
<evidence type="ECO:0000256" key="6">
    <source>
        <dbReference type="ARBA" id="ARBA00023235"/>
    </source>
</evidence>
<dbReference type="EMBL" id="MDBP01000002">
    <property type="protein sequence ID" value="PMP18885.1"/>
    <property type="molecule type" value="Genomic_DNA"/>
</dbReference>
<organism evidence="11 13">
    <name type="scientific">Vibrio tasmaniensis</name>
    <dbReference type="NCBI Taxonomy" id="212663"/>
    <lineage>
        <taxon>Bacteria</taxon>
        <taxon>Pseudomonadati</taxon>
        <taxon>Pseudomonadota</taxon>
        <taxon>Gammaproteobacteria</taxon>
        <taxon>Vibrionales</taxon>
        <taxon>Vibrionaceae</taxon>
        <taxon>Vibrio</taxon>
    </lineage>
</organism>
<dbReference type="PROSITE" id="PS50889">
    <property type="entry name" value="S4"/>
    <property type="match status" value="1"/>
</dbReference>
<comment type="function">
    <text evidence="2">Responsible for synthesis of pseudouridine from uracil at positions 955, 2504 and 2580 in 23S ribosomal RNA.</text>
</comment>
<reference evidence="13" key="1">
    <citation type="submission" date="2016-07" db="EMBL/GenBank/DDBJ databases">
        <title>Nontailed viruses are major unrecognized killers of bacteria in the ocean.</title>
        <authorList>
            <person name="Kauffman K."/>
            <person name="Hussain F."/>
            <person name="Yang J."/>
            <person name="Arevalo P."/>
            <person name="Brown J."/>
            <person name="Cutler M."/>
            <person name="Kelly L."/>
            <person name="Polz M.F."/>
        </authorList>
    </citation>
    <scope>NUCLEOTIDE SEQUENCE [LARGE SCALE GENOMIC DNA]</scope>
    <source>
        <strain evidence="13">10N.222.48.A2</strain>
    </source>
</reference>
<accession>A0A2N7NPQ3</accession>
<dbReference type="CDD" id="cd00165">
    <property type="entry name" value="S4"/>
    <property type="match status" value="1"/>
</dbReference>
<reference evidence="11" key="3">
    <citation type="journal article" date="2018" name="Nature">
        <title>A major lineage of non-tailed dsDNA viruses as unrecognized killers of marine bacteria.</title>
        <authorList>
            <person name="Kauffman K.M."/>
            <person name="Hussain F.A."/>
            <person name="Yang J."/>
            <person name="Arevalo P."/>
            <person name="Brown J.M."/>
            <person name="Chang W.K."/>
            <person name="VanInsberghe D."/>
            <person name="Elsherbini J."/>
            <person name="Sharma R.S."/>
            <person name="Cutler M.B."/>
            <person name="Kelly L."/>
            <person name="Polz M.F."/>
        </authorList>
    </citation>
    <scope>NUCLEOTIDE SEQUENCE</scope>
    <source>
        <strain evidence="11">10N.222.48.A2</strain>
    </source>
</reference>
<dbReference type="EC" id="5.4.99.-" evidence="9"/>
<dbReference type="NCBIfam" id="NF008249">
    <property type="entry name" value="PRK11025.1"/>
    <property type="match status" value="1"/>
</dbReference>
<reference evidence="12 14" key="4">
    <citation type="submission" date="2019-04" db="EMBL/GenBank/DDBJ databases">
        <title>A reverse ecology approach based on a biological definition of microbial populations.</title>
        <authorList>
            <person name="Arevalo P."/>
            <person name="Vaninsberghe D."/>
            <person name="Elsherbini J."/>
            <person name="Gore J."/>
            <person name="Polz M."/>
        </authorList>
    </citation>
    <scope>NUCLEOTIDE SEQUENCE [LARGE SCALE GENOMIC DNA]</scope>
    <source>
        <strain evidence="12 14">10N.222.45.A8</strain>
    </source>
</reference>
<evidence type="ECO:0000256" key="7">
    <source>
        <dbReference type="PIRSR" id="PIRSR606225-1"/>
    </source>
</evidence>
<dbReference type="InterPro" id="IPR002942">
    <property type="entry name" value="S4_RNA-bd"/>
</dbReference>
<dbReference type="GO" id="GO:0000455">
    <property type="term" value="P:enzyme-directed rRNA pseudouridine synthesis"/>
    <property type="evidence" value="ECO:0007669"/>
    <property type="project" value="TreeGrafter"/>
</dbReference>
<comment type="caution">
    <text evidence="11">The sequence shown here is derived from an EMBL/GenBank/DDBJ whole genome shotgun (WGS) entry which is preliminary data.</text>
</comment>
<dbReference type="Gene3D" id="3.30.2350.10">
    <property type="entry name" value="Pseudouridine synthase"/>
    <property type="match status" value="1"/>
</dbReference>